<dbReference type="PROSITE" id="PS50893">
    <property type="entry name" value="ABC_TRANSPORTER_2"/>
    <property type="match status" value="2"/>
</dbReference>
<keyword evidence="4" id="KW-0547">Nucleotide-binding</keyword>
<keyword evidence="1" id="KW-0813">Transport</keyword>
<dbReference type="EMBL" id="CP098747">
    <property type="protein sequence ID" value="USG61264.1"/>
    <property type="molecule type" value="Genomic_DNA"/>
</dbReference>
<accession>A0ABY4W7L7</accession>
<evidence type="ECO:0000313" key="8">
    <source>
        <dbReference type="Proteomes" id="UP001056291"/>
    </source>
</evidence>
<dbReference type="InterPro" id="IPR027417">
    <property type="entry name" value="P-loop_NTPase"/>
</dbReference>
<dbReference type="SUPFAM" id="SSF52540">
    <property type="entry name" value="P-loop containing nucleoside triphosphate hydrolases"/>
    <property type="match status" value="2"/>
</dbReference>
<evidence type="ECO:0000256" key="1">
    <source>
        <dbReference type="ARBA" id="ARBA00022448"/>
    </source>
</evidence>
<name>A0ABY4W7L7_9PROT</name>
<dbReference type="PROSITE" id="PS00211">
    <property type="entry name" value="ABC_TRANSPORTER_1"/>
    <property type="match status" value="1"/>
</dbReference>
<feature type="domain" description="ABC transporter" evidence="6">
    <location>
        <begin position="8"/>
        <end position="244"/>
    </location>
</feature>
<reference evidence="7" key="1">
    <citation type="submission" date="2022-06" db="EMBL/GenBank/DDBJ databases">
        <title>Sneathiella actinostolidae sp. nov., isolated from a sea anemonein the Western Pacific Ocean.</title>
        <authorList>
            <person name="Wei M.J."/>
        </authorList>
    </citation>
    <scope>NUCLEOTIDE SEQUENCE</scope>
    <source>
        <strain evidence="7">PHK-P5</strain>
    </source>
</reference>
<evidence type="ECO:0000256" key="4">
    <source>
        <dbReference type="ARBA" id="ARBA00022741"/>
    </source>
</evidence>
<protein>
    <submittedName>
        <fullName evidence="7">Sugar ABC transporter ATP-binding protein</fullName>
    </submittedName>
</protein>
<dbReference type="InterPro" id="IPR003439">
    <property type="entry name" value="ABC_transporter-like_ATP-bd"/>
</dbReference>
<evidence type="ECO:0000259" key="6">
    <source>
        <dbReference type="PROSITE" id="PS50893"/>
    </source>
</evidence>
<evidence type="ECO:0000256" key="5">
    <source>
        <dbReference type="ARBA" id="ARBA00022840"/>
    </source>
</evidence>
<keyword evidence="5 7" id="KW-0067">ATP-binding</keyword>
<dbReference type="Pfam" id="PF00005">
    <property type="entry name" value="ABC_tran"/>
    <property type="match status" value="2"/>
</dbReference>
<dbReference type="SMART" id="SM00382">
    <property type="entry name" value="AAA"/>
    <property type="match status" value="1"/>
</dbReference>
<evidence type="ECO:0000256" key="2">
    <source>
        <dbReference type="ARBA" id="ARBA00022597"/>
    </source>
</evidence>
<dbReference type="Gene3D" id="3.40.50.300">
    <property type="entry name" value="P-loop containing nucleotide triphosphate hydrolases"/>
    <property type="match status" value="2"/>
</dbReference>
<organism evidence="7 8">
    <name type="scientific">Sneathiella marina</name>
    <dbReference type="NCBI Taxonomy" id="2950108"/>
    <lineage>
        <taxon>Bacteria</taxon>
        <taxon>Pseudomonadati</taxon>
        <taxon>Pseudomonadota</taxon>
        <taxon>Alphaproteobacteria</taxon>
        <taxon>Sneathiellales</taxon>
        <taxon>Sneathiellaceae</taxon>
        <taxon>Sneathiella</taxon>
    </lineage>
</organism>
<dbReference type="CDD" id="cd03216">
    <property type="entry name" value="ABC_Carb_Monos_I"/>
    <property type="match status" value="1"/>
</dbReference>
<dbReference type="PANTHER" id="PTHR43790">
    <property type="entry name" value="CARBOHYDRATE TRANSPORT ATP-BINDING PROTEIN MG119-RELATED"/>
    <property type="match status" value="1"/>
</dbReference>
<dbReference type="InterPro" id="IPR017871">
    <property type="entry name" value="ABC_transporter-like_CS"/>
</dbReference>
<evidence type="ECO:0000256" key="3">
    <source>
        <dbReference type="ARBA" id="ARBA00022737"/>
    </source>
</evidence>
<feature type="domain" description="ABC transporter" evidence="6">
    <location>
        <begin position="252"/>
        <end position="497"/>
    </location>
</feature>
<dbReference type="CDD" id="cd03215">
    <property type="entry name" value="ABC_Carb_Monos_II"/>
    <property type="match status" value="1"/>
</dbReference>
<evidence type="ECO:0000313" key="7">
    <source>
        <dbReference type="EMBL" id="USG61264.1"/>
    </source>
</evidence>
<dbReference type="Proteomes" id="UP001056291">
    <property type="component" value="Chromosome"/>
</dbReference>
<dbReference type="RefSeq" id="WP_251934251.1">
    <property type="nucleotide sequence ID" value="NZ_CP098747.1"/>
</dbReference>
<dbReference type="InterPro" id="IPR003593">
    <property type="entry name" value="AAA+_ATPase"/>
</dbReference>
<keyword evidence="3" id="KW-0677">Repeat</keyword>
<sequence>MTGQVPLLEVRGLTKRFPGVIALSKVSFDLRAGEVHSLVGENGAGKSTLLSCINGLQAPSEGAIYLDGALAVIKSPAEAIARRLSMVHQELVLCANMTVAENIYLGREPTRKGGLNNKARMNSDARILLSRLQVAIDPEQKLASLSLNEQQIVEICRALAADPKVIVFDEPTASLNDDQVRHLLDIIIDLKERGIAVVYVSHRLAEVLEISDRITILRDGQVVSTEPALGMSEDRLVSLMVGREYKSSAMAHQDRPLSKTVLKAEAISHKNLFQDVSFEVREGEILGIAGLLGCQREAVVRSIFGVRSIDSGSLTIHDKPCHFRAPRDAIDAGVAFMAADRKHEGLVLGMAVADNLGLAILDRIKTLGFLQKRSLASTTAQMVKLLAIKVSTLTQRVSQLSGGNQQKIVIGKWIARKSDVIIAEDPTRGVDVGAKVEIWRNIQSLADEKRAVIVLTTELEEMIQVCDRIIVMGRGRVTGSFERKDFSTEEIARCFFA</sequence>
<keyword evidence="2" id="KW-0762">Sugar transport</keyword>
<gene>
    <name evidence="7" type="ORF">NBZ79_19075</name>
</gene>
<keyword evidence="8" id="KW-1185">Reference proteome</keyword>
<dbReference type="GO" id="GO:0005524">
    <property type="term" value="F:ATP binding"/>
    <property type="evidence" value="ECO:0007669"/>
    <property type="project" value="UniProtKB-KW"/>
</dbReference>
<dbReference type="PANTHER" id="PTHR43790:SF9">
    <property type="entry name" value="GALACTOFURANOSE TRANSPORTER ATP-BINDING PROTEIN YTFR"/>
    <property type="match status" value="1"/>
</dbReference>
<proteinExistence type="predicted"/>
<dbReference type="InterPro" id="IPR050107">
    <property type="entry name" value="ABC_carbohydrate_import_ATPase"/>
</dbReference>